<name>A0ABP9DGW1_9BACT</name>
<protein>
    <submittedName>
        <fullName evidence="1">Uncharacterized protein</fullName>
    </submittedName>
</protein>
<dbReference type="EMBL" id="BAABJX010000051">
    <property type="protein sequence ID" value="GAA4844403.1"/>
    <property type="molecule type" value="Genomic_DNA"/>
</dbReference>
<evidence type="ECO:0000313" key="1">
    <source>
        <dbReference type="EMBL" id="GAA4844403.1"/>
    </source>
</evidence>
<keyword evidence="2" id="KW-1185">Reference proteome</keyword>
<proteinExistence type="predicted"/>
<comment type="caution">
    <text evidence="1">The sequence shown here is derived from an EMBL/GenBank/DDBJ whole genome shotgun (WGS) entry which is preliminary data.</text>
</comment>
<reference evidence="2" key="1">
    <citation type="journal article" date="2019" name="Int. J. Syst. Evol. Microbiol.">
        <title>The Global Catalogue of Microorganisms (GCM) 10K type strain sequencing project: providing services to taxonomists for standard genome sequencing and annotation.</title>
        <authorList>
            <consortium name="The Broad Institute Genomics Platform"/>
            <consortium name="The Broad Institute Genome Sequencing Center for Infectious Disease"/>
            <person name="Wu L."/>
            <person name="Ma J."/>
        </authorList>
    </citation>
    <scope>NUCLEOTIDE SEQUENCE [LARGE SCALE GENOMIC DNA]</scope>
    <source>
        <strain evidence="2">JCM 18326</strain>
    </source>
</reference>
<evidence type="ECO:0000313" key="2">
    <source>
        <dbReference type="Proteomes" id="UP001500298"/>
    </source>
</evidence>
<organism evidence="1 2">
    <name type="scientific">Algivirga pacifica</name>
    <dbReference type="NCBI Taxonomy" id="1162670"/>
    <lineage>
        <taxon>Bacteria</taxon>
        <taxon>Pseudomonadati</taxon>
        <taxon>Bacteroidota</taxon>
        <taxon>Cytophagia</taxon>
        <taxon>Cytophagales</taxon>
        <taxon>Flammeovirgaceae</taxon>
        <taxon>Algivirga</taxon>
    </lineage>
</organism>
<sequence>MTMDRFALQERLRVLAVPFTHYSLQGELIPDAIILTKDKGYWKVFYLDEKGHKHDEQQFSTEAAACAYIHHYFLQETY</sequence>
<gene>
    <name evidence="1" type="ORF">GCM10023331_31590</name>
</gene>
<dbReference type="RefSeq" id="WP_345373522.1">
    <property type="nucleotide sequence ID" value="NZ_BAABJX010000051.1"/>
</dbReference>
<accession>A0ABP9DGW1</accession>
<dbReference type="Proteomes" id="UP001500298">
    <property type="component" value="Unassembled WGS sequence"/>
</dbReference>